<protein>
    <recommendedName>
        <fullName evidence="2">Protein kinase domain-containing protein</fullName>
    </recommendedName>
</protein>
<feature type="domain" description="Protein kinase" evidence="2">
    <location>
        <begin position="11"/>
        <end position="362"/>
    </location>
</feature>
<sequence>MSIIVKNPKEFTKEGILGTGGFSTCYICSLEGIREKVCLKELKDAPDKILIDMYNEEFQKLIALTLKSEANDRIPHPIKVLNLLGHKDLSQQTYGFFTELCEGGDVSEFSKSWCGTDPLKKARLCREMISALADIQRADKHIVHRDIKPQNFLVRLESSDCKDDQCMVKGTVVVSDFGLAIARGNSISLSLTSKGNPSQIKEVKEASGDSGSVTADTSSENHHIIGTLPFMAPETAKRGVCSQRSDAFSVAMAVFAVFSDSIPFVHNPLIQRKVAEMKIDGGMEPLVETLIHLHDTKAIPQLSDCDDFLNLSDIKSDSGVTIGEQISDVFEEVFDGMSTVDVKKRMSVIAADEKLKGIDHLLPALETVISHDEYTKSTSKSSHSHLEGFFRCSSLASSFAPHMPSKPVFQSMDSSMVGKPIVDSSLLLSEELKDPSTTHEQIVAKKREQIFALKRELMDAKKRELDMLHQEQREYHEARMKYGDRDRSGDHFERKETEIHAKYSQNFHNPDYIESLRREGIVFHSKPIDHSKKFSVMEHPLCLMKCPIFFSKKSVEMSSYMSGFSLLMIRGINPQITSPRLKNLLTKFITHEEERVQVGQMLEKKMKGRDLGINPQITSPRLKNLLTKFITHEEERVQVGQMLEKKMKGRDLYSDPVFHPFQVDIHEIRTLYQVNFNALTLRSPSSSILSSPGLYHVLRGISAGIKTLRLNRTLLNPVDSKYLWWGIGGQVAESTVLKRTAEMLSYLEKSFDASGRAKCCSHIKSHEFLIIPEGESTSSRSEESSFLMDKRGVIEHFLSMSLPPKLIEDILPELFVKETQCKFPFGLKPTFATMRPLPFSAPFLHTLDLGECGMLGTPVQGIDLPDVKSELRHMSIRSDKQGISEFDELRLNPESLVPYFTHICLLVLFLPSLHTLTLSKNILSAANLCLLLAAMKTRETVLEGYLSKPKYTTGSNISPLNRDIGVLKIQCGIKKLAIQGSIPHSLAAWQCIGMMISDLPSLRELLCAIPYIRDRSSLPASFFDIIEKSLTIRRNRGYHPLQLMLPLGEKSGHITSLIEADKRSHRTSSSSSQRSHQGLGDQGLPSSPNNKTKVATCCIV</sequence>
<evidence type="ECO:0000313" key="4">
    <source>
        <dbReference type="Proteomes" id="UP001057375"/>
    </source>
</evidence>
<dbReference type="InterPro" id="IPR011009">
    <property type="entry name" value="Kinase-like_dom_sf"/>
</dbReference>
<dbReference type="Gene3D" id="1.10.510.10">
    <property type="entry name" value="Transferase(Phosphotransferase) domain 1"/>
    <property type="match status" value="1"/>
</dbReference>
<proteinExistence type="predicted"/>
<dbReference type="Proteomes" id="UP001057375">
    <property type="component" value="Unassembled WGS sequence"/>
</dbReference>
<keyword evidence="4" id="KW-1185">Reference proteome</keyword>
<comment type="caution">
    <text evidence="3">The sequence shown here is derived from an EMBL/GenBank/DDBJ whole genome shotgun (WGS) entry which is preliminary data.</text>
</comment>
<gene>
    <name evidence="3" type="ORF">ADUPG1_007160</name>
</gene>
<dbReference type="SMART" id="SM00220">
    <property type="entry name" value="S_TKc"/>
    <property type="match status" value="1"/>
</dbReference>
<reference evidence="3" key="1">
    <citation type="submission" date="2022-03" db="EMBL/GenBank/DDBJ databases">
        <title>Draft genome sequence of Aduncisulcus paluster, a free-living microaerophilic Fornicata.</title>
        <authorList>
            <person name="Yuyama I."/>
            <person name="Kume K."/>
            <person name="Tamura T."/>
            <person name="Inagaki Y."/>
            <person name="Hashimoto T."/>
        </authorList>
    </citation>
    <scope>NUCLEOTIDE SEQUENCE</scope>
    <source>
        <strain evidence="3">NY0171</strain>
    </source>
</reference>
<dbReference type="InterPro" id="IPR000719">
    <property type="entry name" value="Prot_kinase_dom"/>
</dbReference>
<dbReference type="PROSITE" id="PS50011">
    <property type="entry name" value="PROTEIN_KINASE_DOM"/>
    <property type="match status" value="1"/>
</dbReference>
<dbReference type="PANTHER" id="PTHR44167:SF24">
    <property type="entry name" value="SERINE_THREONINE-PROTEIN KINASE CHK2"/>
    <property type="match status" value="1"/>
</dbReference>
<accession>A0ABQ5KKX4</accession>
<dbReference type="EMBL" id="BQXS01010152">
    <property type="protein sequence ID" value="GKT33161.1"/>
    <property type="molecule type" value="Genomic_DNA"/>
</dbReference>
<name>A0ABQ5KKX4_9EUKA</name>
<dbReference type="PANTHER" id="PTHR44167">
    <property type="entry name" value="OVARIAN-SPECIFIC SERINE/THREONINE-PROTEIN KINASE LOK-RELATED"/>
    <property type="match status" value="1"/>
</dbReference>
<dbReference type="SUPFAM" id="SSF56112">
    <property type="entry name" value="Protein kinase-like (PK-like)"/>
    <property type="match status" value="1"/>
</dbReference>
<dbReference type="PROSITE" id="PS00108">
    <property type="entry name" value="PROTEIN_KINASE_ST"/>
    <property type="match status" value="1"/>
</dbReference>
<evidence type="ECO:0000256" key="1">
    <source>
        <dbReference type="SAM" id="MobiDB-lite"/>
    </source>
</evidence>
<evidence type="ECO:0000313" key="3">
    <source>
        <dbReference type="EMBL" id="GKT33161.1"/>
    </source>
</evidence>
<feature type="compositionally biased region" description="Low complexity" evidence="1">
    <location>
        <begin position="1067"/>
        <end position="1077"/>
    </location>
</feature>
<dbReference type="Pfam" id="PF00069">
    <property type="entry name" value="Pkinase"/>
    <property type="match status" value="1"/>
</dbReference>
<feature type="region of interest" description="Disordered" evidence="1">
    <location>
        <begin position="1061"/>
        <end position="1088"/>
    </location>
</feature>
<dbReference type="InterPro" id="IPR008271">
    <property type="entry name" value="Ser/Thr_kinase_AS"/>
</dbReference>
<evidence type="ECO:0000259" key="2">
    <source>
        <dbReference type="PROSITE" id="PS50011"/>
    </source>
</evidence>
<organism evidence="3 4">
    <name type="scientific">Aduncisulcus paluster</name>
    <dbReference type="NCBI Taxonomy" id="2918883"/>
    <lineage>
        <taxon>Eukaryota</taxon>
        <taxon>Metamonada</taxon>
        <taxon>Carpediemonas-like organisms</taxon>
        <taxon>Aduncisulcus</taxon>
    </lineage>
</organism>